<dbReference type="InParanoid" id="A0A409X8W2"/>
<dbReference type="Pfam" id="PF07859">
    <property type="entry name" value="Abhydrolase_3"/>
    <property type="match status" value="2"/>
</dbReference>
<protein>
    <recommendedName>
        <fullName evidence="5">Alpha/beta hydrolase fold-3 domain-containing protein</fullName>
    </recommendedName>
</protein>
<accession>A0A409X8W2</accession>
<dbReference type="AlphaFoldDB" id="A0A409X8W2"/>
<dbReference type="SUPFAM" id="SSF53474">
    <property type="entry name" value="alpha/beta-Hydrolases"/>
    <property type="match status" value="2"/>
</dbReference>
<feature type="active site" evidence="3">
    <location>
        <position position="505"/>
    </location>
</feature>
<reference evidence="6 7" key="1">
    <citation type="journal article" date="2018" name="Evol. Lett.">
        <title>Horizontal gene cluster transfer increased hallucinogenic mushroom diversity.</title>
        <authorList>
            <person name="Reynolds H.T."/>
            <person name="Vijayakumar V."/>
            <person name="Gluck-Thaler E."/>
            <person name="Korotkin H.B."/>
            <person name="Matheny P.B."/>
            <person name="Slot J.C."/>
        </authorList>
    </citation>
    <scope>NUCLEOTIDE SEQUENCE [LARGE SCALE GENOMIC DNA]</scope>
    <source>
        <strain evidence="6 7">2631</strain>
    </source>
</reference>
<comment type="caution">
    <text evidence="6">The sequence shown here is derived from an EMBL/GenBank/DDBJ whole genome shotgun (WGS) entry which is preliminary data.</text>
</comment>
<name>A0A409X8W2_PSICY</name>
<dbReference type="InterPro" id="IPR029058">
    <property type="entry name" value="AB_hydrolase_fold"/>
</dbReference>
<dbReference type="OrthoDB" id="2152029at2759"/>
<evidence type="ECO:0000256" key="2">
    <source>
        <dbReference type="ARBA" id="ARBA00022801"/>
    </source>
</evidence>
<dbReference type="GO" id="GO:0016787">
    <property type="term" value="F:hydrolase activity"/>
    <property type="evidence" value="ECO:0007669"/>
    <property type="project" value="UniProtKB-KW"/>
</dbReference>
<keyword evidence="4" id="KW-0812">Transmembrane</keyword>
<keyword evidence="7" id="KW-1185">Reference proteome</keyword>
<feature type="domain" description="Alpha/beta hydrolase fold-3" evidence="5">
    <location>
        <begin position="182"/>
        <end position="378"/>
    </location>
</feature>
<organism evidence="6 7">
    <name type="scientific">Psilocybe cyanescens</name>
    <dbReference type="NCBI Taxonomy" id="93625"/>
    <lineage>
        <taxon>Eukaryota</taxon>
        <taxon>Fungi</taxon>
        <taxon>Dikarya</taxon>
        <taxon>Basidiomycota</taxon>
        <taxon>Agaricomycotina</taxon>
        <taxon>Agaricomycetes</taxon>
        <taxon>Agaricomycetidae</taxon>
        <taxon>Agaricales</taxon>
        <taxon>Agaricineae</taxon>
        <taxon>Strophariaceae</taxon>
        <taxon>Psilocybe</taxon>
    </lineage>
</organism>
<dbReference type="PANTHER" id="PTHR48081">
    <property type="entry name" value="AB HYDROLASE SUPERFAMILY PROTEIN C4A8.06C"/>
    <property type="match status" value="1"/>
</dbReference>
<proteinExistence type="inferred from homology"/>
<feature type="domain" description="Alpha/beta hydrolase fold-3" evidence="5">
    <location>
        <begin position="426"/>
        <end position="644"/>
    </location>
</feature>
<dbReference type="InterPro" id="IPR033140">
    <property type="entry name" value="Lipase_GDXG_put_SER_AS"/>
</dbReference>
<dbReference type="Gene3D" id="3.40.50.1820">
    <property type="entry name" value="alpha/beta hydrolase"/>
    <property type="match status" value="2"/>
</dbReference>
<evidence type="ECO:0000313" key="6">
    <source>
        <dbReference type="EMBL" id="PPQ87233.1"/>
    </source>
</evidence>
<gene>
    <name evidence="6" type="ORF">CVT25_004083</name>
</gene>
<evidence type="ECO:0000313" key="7">
    <source>
        <dbReference type="Proteomes" id="UP000283269"/>
    </source>
</evidence>
<dbReference type="InterPro" id="IPR050300">
    <property type="entry name" value="GDXG_lipolytic_enzyme"/>
</dbReference>
<dbReference type="STRING" id="93625.A0A409X8W2"/>
<comment type="similarity">
    <text evidence="1">Belongs to the 'GDXG' lipolytic enzyme family.</text>
</comment>
<keyword evidence="4" id="KW-0472">Membrane</keyword>
<dbReference type="PROSITE" id="PS01174">
    <property type="entry name" value="LIPASE_GDXG_SER"/>
    <property type="match status" value="1"/>
</dbReference>
<dbReference type="InterPro" id="IPR013094">
    <property type="entry name" value="AB_hydrolase_3"/>
</dbReference>
<keyword evidence="2" id="KW-0378">Hydrolase</keyword>
<evidence type="ECO:0000256" key="3">
    <source>
        <dbReference type="PROSITE-ProRule" id="PRU10038"/>
    </source>
</evidence>
<evidence type="ECO:0000256" key="1">
    <source>
        <dbReference type="ARBA" id="ARBA00010515"/>
    </source>
</evidence>
<dbReference type="Proteomes" id="UP000283269">
    <property type="component" value="Unassembled WGS sequence"/>
</dbReference>
<keyword evidence="4" id="KW-1133">Transmembrane helix</keyword>
<feature type="non-terminal residue" evidence="6">
    <location>
        <position position="1"/>
    </location>
</feature>
<dbReference type="PANTHER" id="PTHR48081:SF31">
    <property type="entry name" value="STERYL ACETYL HYDROLASE MUG81-RELATED"/>
    <property type="match status" value="1"/>
</dbReference>
<sequence>RIPSKTVSSKRRSHTIVEYPLLFLFPRDHRACVLGYIQSLKGTFNSLFSTSKFQTNKSPKYPLDDRMSGKLGPHPRNKLSVFDRVKISVVLLLMPVVLSWALLQSIWSKYESHKTWKRVLLDRASVYMMSHLNRRQARSITGTTAGVYGDFMKARGLPQVVEELGEDARLFWFGPREADRVLLYFHGGAFLYPALSSTPYLWSHAQDIISKRGKAFDIAMLNYTLVPDAAFPTQLTQAVLAIQHLLDTGTRPENIQLTGDSAGGTLLHQVLSHILHPLPGVPELSLPGPLGGAYMLSPWTCLTDGKAMRSNQGRGDLVSAPILAYWGSKVLEDVSPEGMPYLNALLAPKNWLEGVDKIIKRILISAGEYEILRDAIIEQGRGLNGRTTASVYGDFMKTQGLPEVVEDLGEDARLFWLGPRRADSVILYLHGGAFLYPALASAPFFWNHAQITLGKRGKAIDVAMLNYTLVPEAMFPTQLKQVVLAVQHLIDTGVKPENIQLSGDSAGGALVHQVLSHVLHSVKGVPTLTLANPLGGAFMMSPWVCLTDSDSIRSNQGKGDLVNIATSIYWGSKVLKDAPEAGLRYLNAVTIPEDWFKGLENVVKRILISAGDAEVIRDAIIKYTKEVEKHHKGLYFFLEERGVHCEPLLVFLTKDKDLGKLTPFVVDWLDQGFTS</sequence>
<evidence type="ECO:0000256" key="4">
    <source>
        <dbReference type="SAM" id="Phobius"/>
    </source>
</evidence>
<evidence type="ECO:0000259" key="5">
    <source>
        <dbReference type="Pfam" id="PF07859"/>
    </source>
</evidence>
<dbReference type="EMBL" id="NHYD01002331">
    <property type="protein sequence ID" value="PPQ87233.1"/>
    <property type="molecule type" value="Genomic_DNA"/>
</dbReference>
<feature type="transmembrane region" description="Helical" evidence="4">
    <location>
        <begin position="85"/>
        <end position="107"/>
    </location>
</feature>